<sequence length="152" mass="17306">MEREQKFGRAFAILNVMASRVFEKGKPLPAWTSLSRLGQKPMDTLVRAHNDVMQYAHKFGAHELMLMDMLDEIVGEMEESEYNNDPLAARYLHPFHAQQHALDGIMSVEEAAELWGLAPGTVKNYCLSGKVLARKIGRDWAIEKNQPNPRQK</sequence>
<dbReference type="EMBL" id="CALYLO010000001">
    <property type="protein sequence ID" value="CAH8243649.1"/>
    <property type="molecule type" value="Genomic_DNA"/>
</dbReference>
<dbReference type="Pfam" id="PF20038">
    <property type="entry name" value="HTH_59"/>
    <property type="match status" value="1"/>
</dbReference>
<keyword evidence="3" id="KW-1185">Reference proteome</keyword>
<protein>
    <submittedName>
        <fullName evidence="2">Helix-turn-helix domain-containing protein</fullName>
    </submittedName>
</protein>
<dbReference type="RefSeq" id="WP_213426665.1">
    <property type="nucleotide sequence ID" value="NZ_AP031286.1"/>
</dbReference>
<gene>
    <name evidence="2" type="ORF">WJ0W_000889</name>
</gene>
<comment type="caution">
    <text evidence="2">The sequence shown here is derived from an EMBL/GenBank/DDBJ whole genome shotgun (WGS) entry which is preliminary data.</text>
</comment>
<evidence type="ECO:0000313" key="3">
    <source>
        <dbReference type="Proteomes" id="UP001154322"/>
    </source>
</evidence>
<evidence type="ECO:0000313" key="2">
    <source>
        <dbReference type="EMBL" id="CAH8243649.1"/>
    </source>
</evidence>
<organism evidence="2 3">
    <name type="scientific">Paenibacillus melissococcoides</name>
    <dbReference type="NCBI Taxonomy" id="2912268"/>
    <lineage>
        <taxon>Bacteria</taxon>
        <taxon>Bacillati</taxon>
        <taxon>Bacillota</taxon>
        <taxon>Bacilli</taxon>
        <taxon>Bacillales</taxon>
        <taxon>Paenibacillaceae</taxon>
        <taxon>Paenibacillus</taxon>
    </lineage>
</organism>
<evidence type="ECO:0000259" key="1">
    <source>
        <dbReference type="Pfam" id="PF20038"/>
    </source>
</evidence>
<dbReference type="Proteomes" id="UP001154322">
    <property type="component" value="Unassembled WGS sequence"/>
</dbReference>
<reference evidence="2" key="1">
    <citation type="submission" date="2022-06" db="EMBL/GenBank/DDBJ databases">
        <authorList>
            <person name="Dietemann V."/>
            <person name="Ory F."/>
            <person name="Dainat B."/>
            <person name="Oberhansli S."/>
        </authorList>
    </citation>
    <scope>NUCLEOTIDE SEQUENCE</scope>
    <source>
        <strain evidence="2">Ena-SAMPLE-TAB-26-04-2022-14:26:32:270-5432</strain>
    </source>
</reference>
<dbReference type="InterPro" id="IPR045403">
    <property type="entry name" value="HTH_59_Firmicutes_type"/>
</dbReference>
<proteinExistence type="predicted"/>
<accession>A0ABM9FXJ6</accession>
<name>A0ABM9FXJ6_9BACL</name>
<feature type="domain" description="Helix-turn-helix" evidence="1">
    <location>
        <begin position="102"/>
        <end position="138"/>
    </location>
</feature>